<evidence type="ECO:0000256" key="3">
    <source>
        <dbReference type="ARBA" id="ARBA00022475"/>
    </source>
</evidence>
<feature type="transmembrane region" description="Helical" evidence="9">
    <location>
        <begin position="32"/>
        <end position="52"/>
    </location>
</feature>
<dbReference type="EMBL" id="JAHQCR010000036">
    <property type="protein sequence ID" value="MBU9721558.1"/>
    <property type="molecule type" value="Genomic_DNA"/>
</dbReference>
<feature type="transmembrane region" description="Helical" evidence="9">
    <location>
        <begin position="257"/>
        <end position="274"/>
    </location>
</feature>
<evidence type="ECO:0000313" key="10">
    <source>
        <dbReference type="EMBL" id="MBU9721558.1"/>
    </source>
</evidence>
<keyword evidence="6 9" id="KW-1133">Transmembrane helix</keyword>
<keyword evidence="7 9" id="KW-0472">Membrane</keyword>
<comment type="similarity">
    <text evidence="2">Belongs to the ZIP transporter (TC 2.A.5) family.</text>
</comment>
<evidence type="ECO:0000256" key="1">
    <source>
        <dbReference type="ARBA" id="ARBA00004651"/>
    </source>
</evidence>
<accession>A0ABS6JSK9</accession>
<evidence type="ECO:0000256" key="8">
    <source>
        <dbReference type="SAM" id="MobiDB-lite"/>
    </source>
</evidence>
<reference evidence="10 11" key="1">
    <citation type="submission" date="2021-06" db="EMBL/GenBank/DDBJ databases">
        <title>Bacillus sp. RD4P76, an endophyte from a halophyte.</title>
        <authorList>
            <person name="Sun J.-Q."/>
        </authorList>
    </citation>
    <scope>NUCLEOTIDE SEQUENCE [LARGE SCALE GENOMIC DNA]</scope>
    <source>
        <strain evidence="10 11">JCM 17098</strain>
    </source>
</reference>
<comment type="caution">
    <text evidence="10">The sequence shown here is derived from an EMBL/GenBank/DDBJ whole genome shotgun (WGS) entry which is preliminary data.</text>
</comment>
<evidence type="ECO:0000256" key="6">
    <source>
        <dbReference type="ARBA" id="ARBA00022989"/>
    </source>
</evidence>
<name>A0ABS6JSK9_9BACI</name>
<dbReference type="RefSeq" id="WP_088076630.1">
    <property type="nucleotide sequence ID" value="NZ_JAHQCR010000036.1"/>
</dbReference>
<dbReference type="Pfam" id="PF02535">
    <property type="entry name" value="Zip"/>
    <property type="match status" value="1"/>
</dbReference>
<dbReference type="PANTHER" id="PTHR11040:SF211">
    <property type="entry name" value="ZINC TRANSPORTER ZIP11"/>
    <property type="match status" value="1"/>
</dbReference>
<evidence type="ECO:0000256" key="2">
    <source>
        <dbReference type="ARBA" id="ARBA00006939"/>
    </source>
</evidence>
<dbReference type="PANTHER" id="PTHR11040">
    <property type="entry name" value="ZINC/IRON TRANSPORTER"/>
    <property type="match status" value="1"/>
</dbReference>
<keyword evidence="3" id="KW-1003">Cell membrane</keyword>
<proteinExistence type="inferred from homology"/>
<evidence type="ECO:0000256" key="5">
    <source>
        <dbReference type="ARBA" id="ARBA00022833"/>
    </source>
</evidence>
<gene>
    <name evidence="10" type="ORF">KS407_08885</name>
</gene>
<evidence type="ECO:0000256" key="7">
    <source>
        <dbReference type="ARBA" id="ARBA00023136"/>
    </source>
</evidence>
<keyword evidence="5" id="KW-0862">Zinc</keyword>
<feature type="transmembrane region" description="Helical" evidence="9">
    <location>
        <begin position="6"/>
        <end position="25"/>
    </location>
</feature>
<evidence type="ECO:0000256" key="4">
    <source>
        <dbReference type="ARBA" id="ARBA00022692"/>
    </source>
</evidence>
<evidence type="ECO:0000256" key="9">
    <source>
        <dbReference type="SAM" id="Phobius"/>
    </source>
</evidence>
<dbReference type="Proteomes" id="UP000790580">
    <property type="component" value="Unassembled WGS sequence"/>
</dbReference>
<feature type="transmembrane region" description="Helical" evidence="9">
    <location>
        <begin position="197"/>
        <end position="219"/>
    </location>
</feature>
<keyword evidence="11" id="KW-1185">Reference proteome</keyword>
<sequence>MWNAIMWGTIAASATLLGALVVLKFTIPRRIIGYIMALGTGALIGATTYELLEESLEISGFLEVAIGFLGGALVFTVLDYFVSHRGGQQRKNSERTQEQGNEAREATNGGVGTTSLFHKPSTKKSDHSSSKGSSSGKGIFIGTVMDTLPESAMIGMSLIGGGGVSLALVVSIFISNIPEGLSSTVGLQKSGYSTRKILFLWFLVVFFSALCSLAGATLLEMASNDIKAIVSCFAGGAIIAMIASTMMPEAYREGGPTVGFVTSIGVFISLWLHYL</sequence>
<feature type="region of interest" description="Disordered" evidence="8">
    <location>
        <begin position="88"/>
        <end position="135"/>
    </location>
</feature>
<organism evidence="10 11">
    <name type="scientific">Evansella alkalicola</name>
    <dbReference type="NCBI Taxonomy" id="745819"/>
    <lineage>
        <taxon>Bacteria</taxon>
        <taxon>Bacillati</taxon>
        <taxon>Bacillota</taxon>
        <taxon>Bacilli</taxon>
        <taxon>Bacillales</taxon>
        <taxon>Bacillaceae</taxon>
        <taxon>Evansella</taxon>
    </lineage>
</organism>
<keyword evidence="4 9" id="KW-0812">Transmembrane</keyword>
<evidence type="ECO:0000313" key="11">
    <source>
        <dbReference type="Proteomes" id="UP000790580"/>
    </source>
</evidence>
<feature type="compositionally biased region" description="Basic and acidic residues" evidence="8">
    <location>
        <begin position="91"/>
        <end position="105"/>
    </location>
</feature>
<feature type="transmembrane region" description="Helical" evidence="9">
    <location>
        <begin position="226"/>
        <end position="245"/>
    </location>
</feature>
<dbReference type="InterPro" id="IPR003689">
    <property type="entry name" value="ZIP"/>
</dbReference>
<feature type="transmembrane region" description="Helical" evidence="9">
    <location>
        <begin position="58"/>
        <end position="82"/>
    </location>
</feature>
<protein>
    <submittedName>
        <fullName evidence="10">ZIP family metal transporter</fullName>
    </submittedName>
</protein>
<comment type="subcellular location">
    <subcellularLocation>
        <location evidence="1">Cell membrane</location>
        <topology evidence="1">Multi-pass membrane protein</topology>
    </subcellularLocation>
</comment>
<feature type="transmembrane region" description="Helical" evidence="9">
    <location>
        <begin position="154"/>
        <end position="177"/>
    </location>
</feature>